<gene>
    <name evidence="2" type="ORF">ATO9_16355</name>
</gene>
<name>A0A0A0EBZ5_9RHOB</name>
<dbReference type="AlphaFoldDB" id="A0A0A0EBZ5"/>
<protein>
    <submittedName>
        <fullName evidence="2">Uncharacterized protein</fullName>
    </submittedName>
</protein>
<sequence>MNADELSERLDYNERVIGTKILRAMLIFAGIDAVAYVIFLLAHILGSDTSWRVIPGIVALVLTCVVLALGAVVLYLRQHFRRNQVALQNKSKRL</sequence>
<keyword evidence="1" id="KW-0472">Membrane</keyword>
<evidence type="ECO:0000313" key="2">
    <source>
        <dbReference type="EMBL" id="KGM47648.1"/>
    </source>
</evidence>
<feature type="transmembrane region" description="Helical" evidence="1">
    <location>
        <begin position="57"/>
        <end position="76"/>
    </location>
</feature>
<keyword evidence="3" id="KW-1185">Reference proteome</keyword>
<proteinExistence type="predicted"/>
<comment type="caution">
    <text evidence="2">The sequence shown here is derived from an EMBL/GenBank/DDBJ whole genome shotgun (WGS) entry which is preliminary data.</text>
</comment>
<evidence type="ECO:0000256" key="1">
    <source>
        <dbReference type="SAM" id="Phobius"/>
    </source>
</evidence>
<dbReference type="EMBL" id="AQQX01000008">
    <property type="protein sequence ID" value="KGM47648.1"/>
    <property type="molecule type" value="Genomic_DNA"/>
</dbReference>
<evidence type="ECO:0000313" key="3">
    <source>
        <dbReference type="Proteomes" id="UP000030004"/>
    </source>
</evidence>
<feature type="transmembrane region" description="Helical" evidence="1">
    <location>
        <begin position="21"/>
        <end position="45"/>
    </location>
</feature>
<keyword evidence="1" id="KW-1133">Transmembrane helix</keyword>
<accession>A0A0A0EBZ5</accession>
<reference evidence="2 3" key="1">
    <citation type="journal article" date="2015" name="Antonie Van Leeuwenhoek">
        <title>Pseudooceanicola atlanticus gen. nov. sp. nov., isolated from surface seawater of the Atlantic Ocean and reclassification of Oceanicola batsensis, Oceanicola marinus, Oceanicola nitratireducens, Oceanicola nanhaiensis, Oceanicola antarcticus and Oceanicola flagellatus, as Pseudooceanicola batsensis comb. nov., Pseudooceanicola marinus comb. nov., Pseudooceanicola nitratireducens comb. nov., Pseudooceanicola nanhaiensis comb. nov., Pseudooceanicola antarcticus comb. nov., and Pseudooceanicola flagellatus comb. nov.</title>
        <authorList>
            <person name="Lai Q."/>
            <person name="Li G."/>
            <person name="Liu X."/>
            <person name="Du Y."/>
            <person name="Sun F."/>
            <person name="Shao Z."/>
        </authorList>
    </citation>
    <scope>NUCLEOTIDE SEQUENCE [LARGE SCALE GENOMIC DNA]</scope>
    <source>
        <strain evidence="2 3">22II-s11g</strain>
    </source>
</reference>
<keyword evidence="1" id="KW-0812">Transmembrane</keyword>
<dbReference type="RefSeq" id="WP_043751553.1">
    <property type="nucleotide sequence ID" value="NZ_AQQX01000008.1"/>
</dbReference>
<dbReference type="Proteomes" id="UP000030004">
    <property type="component" value="Unassembled WGS sequence"/>
</dbReference>
<organism evidence="2 3">
    <name type="scientific">Pseudooceanicola atlanticus</name>
    <dbReference type="NCBI Taxonomy" id="1461694"/>
    <lineage>
        <taxon>Bacteria</taxon>
        <taxon>Pseudomonadati</taxon>
        <taxon>Pseudomonadota</taxon>
        <taxon>Alphaproteobacteria</taxon>
        <taxon>Rhodobacterales</taxon>
        <taxon>Paracoccaceae</taxon>
        <taxon>Pseudooceanicola</taxon>
    </lineage>
</organism>